<dbReference type="EMBL" id="CP001751">
    <property type="protein sequence ID" value="ADE40166.1"/>
    <property type="molecule type" value="Genomic_DNA"/>
</dbReference>
<gene>
    <name evidence="11" type="ordered locus">SAR116_1923</name>
</gene>
<feature type="signal peptide" evidence="9">
    <location>
        <begin position="1"/>
        <end position="22"/>
    </location>
</feature>
<keyword evidence="9" id="KW-0732">Signal</keyword>
<comment type="similarity">
    <text evidence="2">Belongs to the PpiC/parvulin rotamase family.</text>
</comment>
<dbReference type="SUPFAM" id="SSF109998">
    <property type="entry name" value="Triger factor/SurA peptide-binding domain-like"/>
    <property type="match status" value="1"/>
</dbReference>
<name>D5BMX3_PUNMI</name>
<dbReference type="PROSITE" id="PS50198">
    <property type="entry name" value="PPIC_PPIASE_2"/>
    <property type="match status" value="1"/>
</dbReference>
<evidence type="ECO:0000256" key="4">
    <source>
        <dbReference type="ARBA" id="ARBA00018370"/>
    </source>
</evidence>
<accession>D5BMX3</accession>
<evidence type="ECO:0000313" key="12">
    <source>
        <dbReference type="Proteomes" id="UP000007460"/>
    </source>
</evidence>
<organism evidence="11 12">
    <name type="scientific">Puniceispirillum marinum (strain IMCC1322)</name>
    <dbReference type="NCBI Taxonomy" id="488538"/>
    <lineage>
        <taxon>Bacteria</taxon>
        <taxon>Pseudomonadati</taxon>
        <taxon>Pseudomonadota</taxon>
        <taxon>Alphaproteobacteria</taxon>
        <taxon>Candidatus Puniceispirillales</taxon>
        <taxon>Candidatus Puniceispirillaceae</taxon>
        <taxon>Candidatus Puniceispirillum</taxon>
    </lineage>
</organism>
<evidence type="ECO:0000256" key="8">
    <source>
        <dbReference type="PROSITE-ProRule" id="PRU00278"/>
    </source>
</evidence>
<dbReference type="Pfam" id="PF13616">
    <property type="entry name" value="Rotamase_3"/>
    <property type="match status" value="1"/>
</dbReference>
<dbReference type="Gene3D" id="3.10.50.40">
    <property type="match status" value="1"/>
</dbReference>
<keyword evidence="12" id="KW-1185">Reference proteome</keyword>
<protein>
    <recommendedName>
        <fullName evidence="4">Parvulin-like PPIase</fullName>
        <ecNumber evidence="3">5.2.1.8</ecNumber>
    </recommendedName>
    <alternativeName>
        <fullName evidence="6">Peptidyl-prolyl cis-trans isomerase plp</fullName>
    </alternativeName>
    <alternativeName>
        <fullName evidence="7">Rotamase plp</fullName>
    </alternativeName>
</protein>
<evidence type="ECO:0000256" key="1">
    <source>
        <dbReference type="ARBA" id="ARBA00000971"/>
    </source>
</evidence>
<dbReference type="RefSeq" id="WP_013046793.1">
    <property type="nucleotide sequence ID" value="NC_014010.1"/>
</dbReference>
<dbReference type="PANTHER" id="PTHR47245:SF2">
    <property type="entry name" value="PEPTIDYL-PROLYL CIS-TRANS ISOMERASE HP_0175-RELATED"/>
    <property type="match status" value="1"/>
</dbReference>
<proteinExistence type="inferred from homology"/>
<evidence type="ECO:0000256" key="2">
    <source>
        <dbReference type="ARBA" id="ARBA00007656"/>
    </source>
</evidence>
<keyword evidence="8 11" id="KW-0413">Isomerase</keyword>
<evidence type="ECO:0000256" key="3">
    <source>
        <dbReference type="ARBA" id="ARBA00013194"/>
    </source>
</evidence>
<sequence length="278" mass="30167">MQVILRSFCAILMLIFATMAHAESRISVATVNGETIWLDQVMQAAEGLPPEYRNKPMQDYFGDIVADIIDTKLAAKAGEAAKLADDPLVQDAMKLASERILAEAWLAVTVREKMTDEALQQAYDTFVADEASREQITASHILVAAEDDAVAIIKSLNDGADFAEIAKEKSTGPSGPNGGELGTFGRGQMVPAFETAAFALPAGGFSAKPVQTQFGWHVIKVSEKAVKPAPSFDAMRDQLVNSLSRQHLGRVIESLRADQTIELRSFEDVRTEVQTKAQ</sequence>
<dbReference type="STRING" id="488538.SAR116_1923"/>
<dbReference type="InterPro" id="IPR046357">
    <property type="entry name" value="PPIase_dom_sf"/>
</dbReference>
<dbReference type="GO" id="GO:0003755">
    <property type="term" value="F:peptidyl-prolyl cis-trans isomerase activity"/>
    <property type="evidence" value="ECO:0007669"/>
    <property type="project" value="UniProtKB-KW"/>
</dbReference>
<comment type="catalytic activity">
    <reaction evidence="1">
        <text>[protein]-peptidylproline (omega=180) = [protein]-peptidylproline (omega=0)</text>
        <dbReference type="Rhea" id="RHEA:16237"/>
        <dbReference type="Rhea" id="RHEA-COMP:10747"/>
        <dbReference type="Rhea" id="RHEA-COMP:10748"/>
        <dbReference type="ChEBI" id="CHEBI:83833"/>
        <dbReference type="ChEBI" id="CHEBI:83834"/>
        <dbReference type="EC" id="5.2.1.8"/>
    </reaction>
</comment>
<dbReference type="SUPFAM" id="SSF54534">
    <property type="entry name" value="FKBP-like"/>
    <property type="match status" value="1"/>
</dbReference>
<dbReference type="HOGENOM" id="CLU_034646_1_2_5"/>
<feature type="chain" id="PRO_5003070006" description="Parvulin-like PPIase" evidence="9">
    <location>
        <begin position="23"/>
        <end position="278"/>
    </location>
</feature>
<dbReference type="EC" id="5.2.1.8" evidence="3"/>
<keyword evidence="5 8" id="KW-0697">Rotamase</keyword>
<evidence type="ECO:0000313" key="11">
    <source>
        <dbReference type="EMBL" id="ADE40166.1"/>
    </source>
</evidence>
<evidence type="ECO:0000256" key="6">
    <source>
        <dbReference type="ARBA" id="ARBA00030642"/>
    </source>
</evidence>
<dbReference type="InterPro" id="IPR027304">
    <property type="entry name" value="Trigger_fact/SurA_dom_sf"/>
</dbReference>
<dbReference type="KEGG" id="apb:SAR116_1923"/>
<feature type="domain" description="PpiC" evidence="10">
    <location>
        <begin position="133"/>
        <end position="223"/>
    </location>
</feature>
<dbReference type="InterPro" id="IPR000297">
    <property type="entry name" value="PPIase_PpiC"/>
</dbReference>
<dbReference type="eggNOG" id="COG0760">
    <property type="taxonomic scope" value="Bacteria"/>
</dbReference>
<reference evidence="11 12" key="1">
    <citation type="journal article" date="2010" name="J. Bacteriol.">
        <title>Complete genome sequence of "Candidatus Puniceispirillum marinum" IMCC1322, a representative of the SAR116 clade in the Alphaproteobacteria.</title>
        <authorList>
            <person name="Oh H.M."/>
            <person name="Kwon K.K."/>
            <person name="Kang I."/>
            <person name="Kang S.G."/>
            <person name="Lee J.H."/>
            <person name="Kim S.J."/>
            <person name="Cho J.C."/>
        </authorList>
    </citation>
    <scope>NUCLEOTIDE SEQUENCE [LARGE SCALE GENOMIC DNA]</scope>
    <source>
        <strain evidence="11 12">IMCC1322</strain>
    </source>
</reference>
<evidence type="ECO:0000259" key="10">
    <source>
        <dbReference type="PROSITE" id="PS50198"/>
    </source>
</evidence>
<evidence type="ECO:0000256" key="7">
    <source>
        <dbReference type="ARBA" id="ARBA00031484"/>
    </source>
</evidence>
<dbReference type="InterPro" id="IPR050245">
    <property type="entry name" value="PrsA_foldase"/>
</dbReference>
<dbReference type="AlphaFoldDB" id="D5BMX3"/>
<evidence type="ECO:0000256" key="9">
    <source>
        <dbReference type="SAM" id="SignalP"/>
    </source>
</evidence>
<dbReference type="PANTHER" id="PTHR47245">
    <property type="entry name" value="PEPTIDYLPROLYL ISOMERASE"/>
    <property type="match status" value="1"/>
</dbReference>
<dbReference type="Proteomes" id="UP000007460">
    <property type="component" value="Chromosome"/>
</dbReference>
<evidence type="ECO:0000256" key="5">
    <source>
        <dbReference type="ARBA" id="ARBA00023110"/>
    </source>
</evidence>